<dbReference type="InParanoid" id="D8LDA0"/>
<dbReference type="eggNOG" id="ENOG502STSS">
    <property type="taxonomic scope" value="Eukaryota"/>
</dbReference>
<keyword evidence="3" id="KW-1185">Reference proteome</keyword>
<dbReference type="EMBL" id="FN649760">
    <property type="protein sequence ID" value="CBN80158.1"/>
    <property type="molecule type" value="Genomic_DNA"/>
</dbReference>
<evidence type="ECO:0000313" key="3">
    <source>
        <dbReference type="Proteomes" id="UP000002630"/>
    </source>
</evidence>
<evidence type="ECO:0000313" key="2">
    <source>
        <dbReference type="EMBL" id="CBN80158.1"/>
    </source>
</evidence>
<feature type="compositionally biased region" description="Low complexity" evidence="1">
    <location>
        <begin position="164"/>
        <end position="177"/>
    </location>
</feature>
<dbReference type="OrthoDB" id="10611067at2759"/>
<evidence type="ECO:0000256" key="1">
    <source>
        <dbReference type="SAM" id="MobiDB-lite"/>
    </source>
</evidence>
<dbReference type="Proteomes" id="UP000002630">
    <property type="component" value="Unassembled WGS sequence"/>
</dbReference>
<proteinExistence type="predicted"/>
<dbReference type="AlphaFoldDB" id="D8LDA0"/>
<dbReference type="InterPro" id="IPR036397">
    <property type="entry name" value="RNaseH_sf"/>
</dbReference>
<accession>D8LDA0</accession>
<gene>
    <name evidence="2" type="ORF">Esi_0116_0024</name>
</gene>
<dbReference type="Gene3D" id="3.30.420.10">
    <property type="entry name" value="Ribonuclease H-like superfamily/Ribonuclease H"/>
    <property type="match status" value="1"/>
</dbReference>
<feature type="region of interest" description="Disordered" evidence="1">
    <location>
        <begin position="141"/>
        <end position="180"/>
    </location>
</feature>
<reference evidence="2 3" key="1">
    <citation type="journal article" date="2010" name="Nature">
        <title>The Ectocarpus genome and the independent evolution of multicellularity in brown algae.</title>
        <authorList>
            <person name="Cock J.M."/>
            <person name="Sterck L."/>
            <person name="Rouze P."/>
            <person name="Scornet D."/>
            <person name="Allen A.E."/>
            <person name="Amoutzias G."/>
            <person name="Anthouard V."/>
            <person name="Artiguenave F."/>
            <person name="Aury J.M."/>
            <person name="Badger J.H."/>
            <person name="Beszteri B."/>
            <person name="Billiau K."/>
            <person name="Bonnet E."/>
            <person name="Bothwell J.H."/>
            <person name="Bowler C."/>
            <person name="Boyen C."/>
            <person name="Brownlee C."/>
            <person name="Carrano C.J."/>
            <person name="Charrier B."/>
            <person name="Cho G.Y."/>
            <person name="Coelho S.M."/>
            <person name="Collen J."/>
            <person name="Corre E."/>
            <person name="Da Silva C."/>
            <person name="Delage L."/>
            <person name="Delaroque N."/>
            <person name="Dittami S.M."/>
            <person name="Doulbeau S."/>
            <person name="Elias M."/>
            <person name="Farnham G."/>
            <person name="Gachon C.M."/>
            <person name="Gschloessl B."/>
            <person name="Heesch S."/>
            <person name="Jabbari K."/>
            <person name="Jubin C."/>
            <person name="Kawai H."/>
            <person name="Kimura K."/>
            <person name="Kloareg B."/>
            <person name="Kupper F.C."/>
            <person name="Lang D."/>
            <person name="Le Bail A."/>
            <person name="Leblanc C."/>
            <person name="Lerouge P."/>
            <person name="Lohr M."/>
            <person name="Lopez P.J."/>
            <person name="Martens C."/>
            <person name="Maumus F."/>
            <person name="Michel G."/>
            <person name="Miranda-Saavedra D."/>
            <person name="Morales J."/>
            <person name="Moreau H."/>
            <person name="Motomura T."/>
            <person name="Nagasato C."/>
            <person name="Napoli C.A."/>
            <person name="Nelson D.R."/>
            <person name="Nyvall-Collen P."/>
            <person name="Peters A.F."/>
            <person name="Pommier C."/>
            <person name="Potin P."/>
            <person name="Poulain J."/>
            <person name="Quesneville H."/>
            <person name="Read B."/>
            <person name="Rensing S.A."/>
            <person name="Ritter A."/>
            <person name="Rousvoal S."/>
            <person name="Samanta M."/>
            <person name="Samson G."/>
            <person name="Schroeder D.C."/>
            <person name="Segurens B."/>
            <person name="Strittmatter M."/>
            <person name="Tonon T."/>
            <person name="Tregear J.W."/>
            <person name="Valentin K."/>
            <person name="von Dassow P."/>
            <person name="Yamagishi T."/>
            <person name="Van de Peer Y."/>
            <person name="Wincker P."/>
        </authorList>
    </citation>
    <scope>NUCLEOTIDE SEQUENCE [LARGE SCALE GENOMIC DNA]</scope>
    <source>
        <strain evidence="3">Ec32 / CCAP1310/4</strain>
    </source>
</reference>
<dbReference type="SUPFAM" id="SSF53098">
    <property type="entry name" value="Ribonuclease H-like"/>
    <property type="match status" value="1"/>
</dbReference>
<dbReference type="GO" id="GO:0003676">
    <property type="term" value="F:nucleic acid binding"/>
    <property type="evidence" value="ECO:0007669"/>
    <property type="project" value="InterPro"/>
</dbReference>
<dbReference type="InterPro" id="IPR012337">
    <property type="entry name" value="RNaseH-like_sf"/>
</dbReference>
<protein>
    <submittedName>
        <fullName evidence="2">Uncharacterized protein</fullName>
    </submittedName>
</protein>
<sequence>MTQQRPPNAVRKPSQPFSCHRGIDAGARYYAVDIEMVTIEGPEDLPARRAMVSVGVVDERLETLLYGRVAVPRGCKVTDGVFARMQGGLLATWEEGIPASCVSDFLTRHVEEGGVLVGWELHSDLNVLGFEKAASQIRSGEREVLPTERAPIDGGSLSFKTAPGNGSNTSSSSTARSRAVESPDAAAWPWVGRRRMRVVEVTDLFRTMNGLKCTLQEAYAHCFDRMEEGAHNAAADARMTMELFNLWRRAGEPREPLGLPLSFFLVNFHSFKPSRSRQASLGMLRPEGGGAGGLGRGIHGALEKDSGSNTYKLKFRSREGREAYLHCLERKMLAAGLAWEAAPEFVCGKKGARDGYQLSCGSFKMHVLERDR</sequence>
<organism evidence="2 3">
    <name type="scientific">Ectocarpus siliculosus</name>
    <name type="common">Brown alga</name>
    <name type="synonym">Conferva siliculosa</name>
    <dbReference type="NCBI Taxonomy" id="2880"/>
    <lineage>
        <taxon>Eukaryota</taxon>
        <taxon>Sar</taxon>
        <taxon>Stramenopiles</taxon>
        <taxon>Ochrophyta</taxon>
        <taxon>PX clade</taxon>
        <taxon>Phaeophyceae</taxon>
        <taxon>Ectocarpales</taxon>
        <taxon>Ectocarpaceae</taxon>
        <taxon>Ectocarpus</taxon>
    </lineage>
</organism>
<name>D8LDA0_ECTSI</name>